<evidence type="ECO:0000313" key="1">
    <source>
        <dbReference type="EMBL" id="MBE9077996.1"/>
    </source>
</evidence>
<gene>
    <name evidence="1" type="primary">cas6e</name>
    <name evidence="1" type="ORF">IQ241_11945</name>
</gene>
<dbReference type="NCBIfam" id="TIGR01907">
    <property type="entry name" value="casE_Cse3"/>
    <property type="match status" value="1"/>
</dbReference>
<dbReference type="RefSeq" id="WP_193907376.1">
    <property type="nucleotide sequence ID" value="NZ_JADEXG010000024.1"/>
</dbReference>
<evidence type="ECO:0000313" key="2">
    <source>
        <dbReference type="Proteomes" id="UP000636505"/>
    </source>
</evidence>
<dbReference type="CDD" id="cd09727">
    <property type="entry name" value="Cas6_I-E"/>
    <property type="match status" value="1"/>
</dbReference>
<comment type="caution">
    <text evidence="1">The sequence shown here is derived from an EMBL/GenBank/DDBJ whole genome shotgun (WGS) entry which is preliminary data.</text>
</comment>
<name>A0A8J7ADL0_9CYAN</name>
<dbReference type="Gene3D" id="3.30.70.1200">
    <property type="entry name" value="Crispr-associated protein, domain 1"/>
    <property type="match status" value="1"/>
</dbReference>
<proteinExistence type="predicted"/>
<dbReference type="SUPFAM" id="SSF117987">
    <property type="entry name" value="CRISPR-associated protein"/>
    <property type="match status" value="2"/>
</dbReference>
<dbReference type="Gene3D" id="3.30.70.1210">
    <property type="entry name" value="Crispr-associated protein, domain 2"/>
    <property type="match status" value="1"/>
</dbReference>
<dbReference type="Pfam" id="PF08798">
    <property type="entry name" value="CRISPR_assoc"/>
    <property type="match status" value="1"/>
</dbReference>
<organism evidence="1 2">
    <name type="scientific">Vasconcelosia minhoensis LEGE 07310</name>
    <dbReference type="NCBI Taxonomy" id="915328"/>
    <lineage>
        <taxon>Bacteria</taxon>
        <taxon>Bacillati</taxon>
        <taxon>Cyanobacteriota</taxon>
        <taxon>Cyanophyceae</taxon>
        <taxon>Nodosilineales</taxon>
        <taxon>Cymatolegaceae</taxon>
        <taxon>Vasconcelosia</taxon>
        <taxon>Vasconcelosia minhoensis</taxon>
    </lineage>
</organism>
<accession>A0A8J7ADL0</accession>
<protein>
    <submittedName>
        <fullName evidence="1">Type I-E CRISPR-associated protein Cas6/Cse3/CasE</fullName>
    </submittedName>
</protein>
<sequence>MYLSKLVLNRRHPKVQTDLSNAHKLHQRIMHGFPDEEPDRPRENWQILFRQEPDNDVVLVQSEIEPDWSKLPEGYLSDHAVKSVDFDAAQLGPGQLLQFRLKANPSKRDQKTRKTIGLFRQADQLAWLERQASRCGFKLHGVNVIPSPNVFGLKDKGAAPIRITTALYQGILEVTEPSQFQQMLQQGIGRGKSYGCGLLSIARVQP</sequence>
<keyword evidence="2" id="KW-1185">Reference proteome</keyword>
<dbReference type="Proteomes" id="UP000636505">
    <property type="component" value="Unassembled WGS sequence"/>
</dbReference>
<dbReference type="InterPro" id="IPR010179">
    <property type="entry name" value="CRISPR-assoc_prot_Cse3"/>
</dbReference>
<dbReference type="SMART" id="SM01101">
    <property type="entry name" value="CRISPR_assoc"/>
    <property type="match status" value="1"/>
</dbReference>
<dbReference type="EMBL" id="JADEXG010000024">
    <property type="protein sequence ID" value="MBE9077996.1"/>
    <property type="molecule type" value="Genomic_DNA"/>
</dbReference>
<reference evidence="1" key="1">
    <citation type="submission" date="2020-10" db="EMBL/GenBank/DDBJ databases">
        <authorList>
            <person name="Castelo-Branco R."/>
            <person name="Eusebio N."/>
            <person name="Adriana R."/>
            <person name="Vieira A."/>
            <person name="Brugerolle De Fraissinette N."/>
            <person name="Rezende De Castro R."/>
            <person name="Schneider M.P."/>
            <person name="Vasconcelos V."/>
            <person name="Leao P.N."/>
        </authorList>
    </citation>
    <scope>NUCLEOTIDE SEQUENCE</scope>
    <source>
        <strain evidence="1">LEGE 07310</strain>
    </source>
</reference>
<dbReference type="AlphaFoldDB" id="A0A8J7ADL0"/>